<sequence length="69" mass="7468">MLVQTDAVTPITKQSSLVQDVGDTRLKGTELRLGQQKTAMLVSVTSDQVPVVRTVAVKNNITDDNELTV</sequence>
<name>A0AAD8EXM2_BIOPF</name>
<protein>
    <submittedName>
        <fullName evidence="1">Uncharacterized protein</fullName>
    </submittedName>
</protein>
<organism evidence="1 2">
    <name type="scientific">Biomphalaria pfeifferi</name>
    <name type="common">Bloodfluke planorb</name>
    <name type="synonym">Freshwater snail</name>
    <dbReference type="NCBI Taxonomy" id="112525"/>
    <lineage>
        <taxon>Eukaryota</taxon>
        <taxon>Metazoa</taxon>
        <taxon>Spiralia</taxon>
        <taxon>Lophotrochozoa</taxon>
        <taxon>Mollusca</taxon>
        <taxon>Gastropoda</taxon>
        <taxon>Heterobranchia</taxon>
        <taxon>Euthyneura</taxon>
        <taxon>Panpulmonata</taxon>
        <taxon>Hygrophila</taxon>
        <taxon>Lymnaeoidea</taxon>
        <taxon>Planorbidae</taxon>
        <taxon>Biomphalaria</taxon>
    </lineage>
</organism>
<reference evidence="1" key="2">
    <citation type="submission" date="2023-04" db="EMBL/GenBank/DDBJ databases">
        <authorList>
            <person name="Bu L."/>
            <person name="Lu L."/>
            <person name="Laidemitt M.R."/>
            <person name="Zhang S.M."/>
            <person name="Mutuku M."/>
            <person name="Mkoji G."/>
            <person name="Steinauer M."/>
            <person name="Loker E.S."/>
        </authorList>
    </citation>
    <scope>NUCLEOTIDE SEQUENCE</scope>
    <source>
        <strain evidence="1">KasaAsao</strain>
        <tissue evidence="1">Whole Snail</tissue>
    </source>
</reference>
<dbReference type="EMBL" id="JASAOG010000213">
    <property type="protein sequence ID" value="KAK0043730.1"/>
    <property type="molecule type" value="Genomic_DNA"/>
</dbReference>
<evidence type="ECO:0000313" key="1">
    <source>
        <dbReference type="EMBL" id="KAK0043730.1"/>
    </source>
</evidence>
<keyword evidence="2" id="KW-1185">Reference proteome</keyword>
<dbReference type="AlphaFoldDB" id="A0AAD8EXM2"/>
<reference evidence="1" key="1">
    <citation type="journal article" date="2023" name="PLoS Negl. Trop. Dis.">
        <title>A genome sequence for Biomphalaria pfeifferi, the major vector snail for the human-infecting parasite Schistosoma mansoni.</title>
        <authorList>
            <person name="Bu L."/>
            <person name="Lu L."/>
            <person name="Laidemitt M.R."/>
            <person name="Zhang S.M."/>
            <person name="Mutuku M."/>
            <person name="Mkoji G."/>
            <person name="Steinauer M."/>
            <person name="Loker E.S."/>
        </authorList>
    </citation>
    <scope>NUCLEOTIDE SEQUENCE</scope>
    <source>
        <strain evidence="1">KasaAsao</strain>
    </source>
</reference>
<comment type="caution">
    <text evidence="1">The sequence shown here is derived from an EMBL/GenBank/DDBJ whole genome shotgun (WGS) entry which is preliminary data.</text>
</comment>
<accession>A0AAD8EXM2</accession>
<evidence type="ECO:0000313" key="2">
    <source>
        <dbReference type="Proteomes" id="UP001233172"/>
    </source>
</evidence>
<gene>
    <name evidence="1" type="ORF">Bpfe_026991</name>
</gene>
<proteinExistence type="predicted"/>
<dbReference type="Proteomes" id="UP001233172">
    <property type="component" value="Unassembled WGS sequence"/>
</dbReference>